<evidence type="ECO:0000313" key="2">
    <source>
        <dbReference type="Proteomes" id="UP000176421"/>
    </source>
</evidence>
<dbReference type="AlphaFoldDB" id="A0A1G2I4I0"/>
<comment type="caution">
    <text evidence="1">The sequence shown here is derived from an EMBL/GenBank/DDBJ whole genome shotgun (WGS) entry which is preliminary data.</text>
</comment>
<evidence type="ECO:0000313" key="1">
    <source>
        <dbReference type="EMBL" id="OGZ69673.1"/>
    </source>
</evidence>
<name>A0A1G2I4I0_9BACT</name>
<protein>
    <recommendedName>
        <fullName evidence="3">HD domain-containing protein</fullName>
    </recommendedName>
</protein>
<dbReference type="Proteomes" id="UP000176421">
    <property type="component" value="Unassembled WGS sequence"/>
</dbReference>
<accession>A0A1G2I4I0</accession>
<proteinExistence type="predicted"/>
<evidence type="ECO:0008006" key="3">
    <source>
        <dbReference type="Google" id="ProtNLM"/>
    </source>
</evidence>
<organism evidence="1 2">
    <name type="scientific">Candidatus Staskawiczbacteria bacterium RIFCSPHIGHO2_02_FULL_34_9</name>
    <dbReference type="NCBI Taxonomy" id="1802206"/>
    <lineage>
        <taxon>Bacteria</taxon>
        <taxon>Candidatus Staskawicziibacteriota</taxon>
    </lineage>
</organism>
<gene>
    <name evidence="1" type="ORF">A3D35_00225</name>
</gene>
<reference evidence="1 2" key="1">
    <citation type="journal article" date="2016" name="Nat. Commun.">
        <title>Thousands of microbial genomes shed light on interconnected biogeochemical processes in an aquifer system.</title>
        <authorList>
            <person name="Anantharaman K."/>
            <person name="Brown C.T."/>
            <person name="Hug L.A."/>
            <person name="Sharon I."/>
            <person name="Castelle C.J."/>
            <person name="Probst A.J."/>
            <person name="Thomas B.C."/>
            <person name="Singh A."/>
            <person name="Wilkins M.J."/>
            <person name="Karaoz U."/>
            <person name="Brodie E.L."/>
            <person name="Williams K.H."/>
            <person name="Hubbard S.S."/>
            <person name="Banfield J.F."/>
        </authorList>
    </citation>
    <scope>NUCLEOTIDE SEQUENCE [LARGE SCALE GENOMIC DNA]</scope>
</reference>
<sequence length="209" mass="23761">MKDSIRRYVQETYPDQYACLVAGKLVGDWENAANHCIIQPVAIEYLMYSMGFDPTITRQLAKAATCHDWDKRLQKRPSDFTTAEIFCAQQAFALAEVNPGLMAATTPLFLVRFQQGNATLLEMIQFLVDDMTMGEEIVHFDLRIDEVSVRNPHPNDEIEKQLGRPYWTVEREVCNAIDCMLRSILGSKGIIGISVNTLINDKIAERFPE</sequence>
<dbReference type="EMBL" id="MHOS01000004">
    <property type="protein sequence ID" value="OGZ69673.1"/>
    <property type="molecule type" value="Genomic_DNA"/>
</dbReference>